<name>A0A495QWQ7_9ACTN</name>
<organism evidence="2 3">
    <name type="scientific">Actinomadura pelletieri DSM 43383</name>
    <dbReference type="NCBI Taxonomy" id="1120940"/>
    <lineage>
        <taxon>Bacteria</taxon>
        <taxon>Bacillati</taxon>
        <taxon>Actinomycetota</taxon>
        <taxon>Actinomycetes</taxon>
        <taxon>Streptosporangiales</taxon>
        <taxon>Thermomonosporaceae</taxon>
        <taxon>Actinomadura</taxon>
    </lineage>
</organism>
<keyword evidence="1" id="KW-0472">Membrane</keyword>
<evidence type="ECO:0000313" key="3">
    <source>
        <dbReference type="Proteomes" id="UP000274601"/>
    </source>
</evidence>
<dbReference type="EMBL" id="RBWU01000001">
    <property type="protein sequence ID" value="RKS78609.1"/>
    <property type="molecule type" value="Genomic_DNA"/>
</dbReference>
<keyword evidence="1" id="KW-1133">Transmembrane helix</keyword>
<evidence type="ECO:0000313" key="2">
    <source>
        <dbReference type="EMBL" id="RKS78609.1"/>
    </source>
</evidence>
<comment type="caution">
    <text evidence="2">The sequence shown here is derived from an EMBL/GenBank/DDBJ whole genome shotgun (WGS) entry which is preliminary data.</text>
</comment>
<dbReference type="OrthoDB" id="3481521at2"/>
<dbReference type="AlphaFoldDB" id="A0A495QWQ7"/>
<evidence type="ECO:0000256" key="1">
    <source>
        <dbReference type="SAM" id="Phobius"/>
    </source>
</evidence>
<sequence length="63" mass="7113">MKPQLPPDLAYLRARLDMWRGEARDRGSITLEWMVIIGILFAAAIWAATKIVSAIHSHANQIK</sequence>
<protein>
    <submittedName>
        <fullName evidence="2">Uncharacterized protein</fullName>
    </submittedName>
</protein>
<accession>A0A495QWQ7</accession>
<keyword evidence="1" id="KW-0812">Transmembrane</keyword>
<reference evidence="2 3" key="1">
    <citation type="submission" date="2018-10" db="EMBL/GenBank/DDBJ databases">
        <title>Genomic Encyclopedia of Archaeal and Bacterial Type Strains, Phase II (KMG-II): from individual species to whole genera.</title>
        <authorList>
            <person name="Goeker M."/>
        </authorList>
    </citation>
    <scope>NUCLEOTIDE SEQUENCE [LARGE SCALE GENOMIC DNA]</scope>
    <source>
        <strain evidence="2 3">DSM 43383</strain>
    </source>
</reference>
<dbReference type="Proteomes" id="UP000274601">
    <property type="component" value="Unassembled WGS sequence"/>
</dbReference>
<dbReference type="RefSeq" id="WP_117404287.1">
    <property type="nucleotide sequence ID" value="NZ_RBWU01000001.1"/>
</dbReference>
<feature type="transmembrane region" description="Helical" evidence="1">
    <location>
        <begin position="33"/>
        <end position="55"/>
    </location>
</feature>
<gene>
    <name evidence="2" type="ORF">BZB76_0026</name>
</gene>
<proteinExistence type="predicted"/>
<keyword evidence="3" id="KW-1185">Reference proteome</keyword>